<protein>
    <submittedName>
        <fullName evidence="8">DMT family transporter</fullName>
    </submittedName>
</protein>
<sequence>MIRIRQAFKRLAADGKLFAILSACGFSMKAIFVKLGYGAAPVGALDLLTLRMGIALPFFVWLLWIGRAERKQGLSAADGLRIFLIAMSGYYLSSLFDFKGLAHISTGLERMILFVYPTLVLLFQCLLSRKRPERNVLHAMAICYVGLGIAFFHDLGLAGHGRSVMVGSAWVFAAAVSYALYYLGTGMLLKRMGATTLAGFAGAVSSVQVLLHFSVMGTPGTLLQLPASVWIYCAAMAIFSTVLPIYWLSLAIQRMGTAQAAAVGNLGPVLTILASWLVLGEPLSVAQLAGLGLVLFGVSRLKTRKPAIPAASPAAEATRQA</sequence>
<dbReference type="InterPro" id="IPR051258">
    <property type="entry name" value="Diverse_Substrate_Transporter"/>
</dbReference>
<evidence type="ECO:0000313" key="8">
    <source>
        <dbReference type="EMBL" id="MET1488671.1"/>
    </source>
</evidence>
<keyword evidence="4 6" id="KW-1133">Transmembrane helix</keyword>
<dbReference type="Gene3D" id="1.10.3730.20">
    <property type="match status" value="1"/>
</dbReference>
<feature type="transmembrane region" description="Helical" evidence="6">
    <location>
        <begin position="164"/>
        <end position="184"/>
    </location>
</feature>
<evidence type="ECO:0000256" key="3">
    <source>
        <dbReference type="ARBA" id="ARBA00022692"/>
    </source>
</evidence>
<dbReference type="RefSeq" id="WP_345926993.1">
    <property type="nucleotide sequence ID" value="NZ_JBDIVF010000003.1"/>
</dbReference>
<evidence type="ECO:0000256" key="4">
    <source>
        <dbReference type="ARBA" id="ARBA00022989"/>
    </source>
</evidence>
<feature type="domain" description="EamA" evidence="7">
    <location>
        <begin position="167"/>
        <end position="298"/>
    </location>
</feature>
<proteinExistence type="predicted"/>
<evidence type="ECO:0000259" key="7">
    <source>
        <dbReference type="Pfam" id="PF00892"/>
    </source>
</evidence>
<dbReference type="PANTHER" id="PTHR42920:SF5">
    <property type="entry name" value="EAMA DOMAIN-CONTAINING PROTEIN"/>
    <property type="match status" value="1"/>
</dbReference>
<feature type="transmembrane region" description="Helical" evidence="6">
    <location>
        <begin position="135"/>
        <end position="152"/>
    </location>
</feature>
<feature type="transmembrane region" description="Helical" evidence="6">
    <location>
        <begin position="260"/>
        <end position="279"/>
    </location>
</feature>
<keyword evidence="9" id="KW-1185">Reference proteome</keyword>
<comment type="caution">
    <text evidence="8">The sequence shown here is derived from an EMBL/GenBank/DDBJ whole genome shotgun (WGS) entry which is preliminary data.</text>
</comment>
<keyword evidence="2" id="KW-1003">Cell membrane</keyword>
<feature type="transmembrane region" description="Helical" evidence="6">
    <location>
        <begin position="196"/>
        <end position="217"/>
    </location>
</feature>
<organism evidence="8 9">
    <name type="scientific">Uliginosibacterium paludis</name>
    <dbReference type="NCBI Taxonomy" id="1615952"/>
    <lineage>
        <taxon>Bacteria</taxon>
        <taxon>Pseudomonadati</taxon>
        <taxon>Pseudomonadota</taxon>
        <taxon>Betaproteobacteria</taxon>
        <taxon>Rhodocyclales</taxon>
        <taxon>Zoogloeaceae</taxon>
        <taxon>Uliginosibacterium</taxon>
    </lineage>
</organism>
<evidence type="ECO:0000256" key="6">
    <source>
        <dbReference type="SAM" id="Phobius"/>
    </source>
</evidence>
<dbReference type="PANTHER" id="PTHR42920">
    <property type="entry name" value="OS03G0707200 PROTEIN-RELATED"/>
    <property type="match status" value="1"/>
</dbReference>
<reference evidence="8 9" key="1">
    <citation type="submission" date="2024-07" db="EMBL/GenBank/DDBJ databases">
        <title>Uliginosibacterium paludis KCTC:42655.</title>
        <authorList>
            <person name="Kim M.K."/>
        </authorList>
    </citation>
    <scope>NUCLEOTIDE SEQUENCE [LARGE SCALE GENOMIC DNA]</scope>
    <source>
        <strain evidence="8 9">KCTC 42655</strain>
    </source>
</reference>
<comment type="subcellular location">
    <subcellularLocation>
        <location evidence="1">Cell membrane</location>
        <topology evidence="1">Multi-pass membrane protein</topology>
    </subcellularLocation>
</comment>
<dbReference type="InterPro" id="IPR000620">
    <property type="entry name" value="EamA_dom"/>
</dbReference>
<feature type="transmembrane region" description="Helical" evidence="6">
    <location>
        <begin position="229"/>
        <end position="248"/>
    </location>
</feature>
<feature type="domain" description="EamA" evidence="7">
    <location>
        <begin position="16"/>
        <end position="150"/>
    </location>
</feature>
<feature type="transmembrane region" description="Helical" evidence="6">
    <location>
        <begin position="73"/>
        <end position="91"/>
    </location>
</feature>
<feature type="transmembrane region" description="Helical" evidence="6">
    <location>
        <begin position="111"/>
        <end position="128"/>
    </location>
</feature>
<gene>
    <name evidence="8" type="ORF">ABVT11_02445</name>
</gene>
<evidence type="ECO:0000256" key="2">
    <source>
        <dbReference type="ARBA" id="ARBA00022475"/>
    </source>
</evidence>
<dbReference type="SUPFAM" id="SSF103481">
    <property type="entry name" value="Multidrug resistance efflux transporter EmrE"/>
    <property type="match status" value="2"/>
</dbReference>
<dbReference type="EMBL" id="JBEWLZ010000001">
    <property type="protein sequence ID" value="MET1488671.1"/>
    <property type="molecule type" value="Genomic_DNA"/>
</dbReference>
<evidence type="ECO:0000256" key="1">
    <source>
        <dbReference type="ARBA" id="ARBA00004651"/>
    </source>
</evidence>
<dbReference type="InterPro" id="IPR037185">
    <property type="entry name" value="EmrE-like"/>
</dbReference>
<evidence type="ECO:0000313" key="9">
    <source>
        <dbReference type="Proteomes" id="UP001548590"/>
    </source>
</evidence>
<dbReference type="Pfam" id="PF00892">
    <property type="entry name" value="EamA"/>
    <property type="match status" value="2"/>
</dbReference>
<keyword evidence="5 6" id="KW-0472">Membrane</keyword>
<dbReference type="Proteomes" id="UP001548590">
    <property type="component" value="Unassembled WGS sequence"/>
</dbReference>
<evidence type="ECO:0000256" key="5">
    <source>
        <dbReference type="ARBA" id="ARBA00023136"/>
    </source>
</evidence>
<keyword evidence="3 6" id="KW-0812">Transmembrane</keyword>
<accession>A0ABV2CL89</accession>
<feature type="transmembrane region" description="Helical" evidence="6">
    <location>
        <begin position="285"/>
        <end position="301"/>
    </location>
</feature>
<name>A0ABV2CL89_9RHOO</name>
<feature type="transmembrane region" description="Helical" evidence="6">
    <location>
        <begin position="48"/>
        <end position="66"/>
    </location>
</feature>